<reference evidence="2 3" key="1">
    <citation type="submission" date="2015-07" db="EMBL/GenBank/DDBJ databases">
        <title>Genome analysis of myxobacterium Chondromyces crocatus Cm c5 reveals a high potential for natural compound synthesis and the genetic basis for the loss of fruiting body formation.</title>
        <authorList>
            <person name="Zaburannyi N."/>
            <person name="Bunk B."/>
            <person name="Maier J."/>
            <person name="Overmann J."/>
            <person name="Mueller R."/>
        </authorList>
    </citation>
    <scope>NUCLEOTIDE SEQUENCE [LARGE SCALE GENOMIC DNA]</scope>
    <source>
        <strain evidence="2 3">Cm c5</strain>
    </source>
</reference>
<dbReference type="InterPro" id="IPR012675">
    <property type="entry name" value="Beta-grasp_dom_sf"/>
</dbReference>
<protein>
    <submittedName>
        <fullName evidence="2">Ferredoxin</fullName>
    </submittedName>
</protein>
<dbReference type="Pfam" id="PF00111">
    <property type="entry name" value="Fer2"/>
    <property type="match status" value="1"/>
</dbReference>
<accession>A0A0K1ERJ8</accession>
<dbReference type="InterPro" id="IPR006058">
    <property type="entry name" value="2Fe2S_fd_BS"/>
</dbReference>
<dbReference type="PROSITE" id="PS00197">
    <property type="entry name" value="2FE2S_FER_1"/>
    <property type="match status" value="1"/>
</dbReference>
<dbReference type="InterPro" id="IPR001041">
    <property type="entry name" value="2Fe-2S_ferredoxin-type"/>
</dbReference>
<dbReference type="EMBL" id="CP012159">
    <property type="protein sequence ID" value="AKT43444.1"/>
    <property type="molecule type" value="Genomic_DNA"/>
</dbReference>
<feature type="domain" description="2Fe-2S ferredoxin-type" evidence="1">
    <location>
        <begin position="17"/>
        <end position="85"/>
    </location>
</feature>
<dbReference type="GO" id="GO:0051537">
    <property type="term" value="F:2 iron, 2 sulfur cluster binding"/>
    <property type="evidence" value="ECO:0007669"/>
    <property type="project" value="InterPro"/>
</dbReference>
<proteinExistence type="predicted"/>
<sequence length="101" mass="10502">MPTISFEASSLGPALSVDGEGALIDICDSENAPVGFSCRAAACATCQIEILAGAEHLESPGPDEKELLSMLGATETERLACQAVVRRGPGLIRIRWVGDGM</sequence>
<dbReference type="RefSeq" id="WP_050434907.1">
    <property type="nucleotide sequence ID" value="NZ_CP012159.1"/>
</dbReference>
<dbReference type="AlphaFoldDB" id="A0A0K1ERJ8"/>
<keyword evidence="3" id="KW-1185">Reference proteome</keyword>
<dbReference type="KEGG" id="ccro:CMC5_076760"/>
<evidence type="ECO:0000259" key="1">
    <source>
        <dbReference type="Pfam" id="PF00111"/>
    </source>
</evidence>
<name>A0A0K1ERJ8_CHOCO</name>
<gene>
    <name evidence="2" type="primary">porD</name>
    <name evidence="2" type="ORF">CMC5_076760</name>
</gene>
<dbReference type="CDD" id="cd00207">
    <property type="entry name" value="fer2"/>
    <property type="match status" value="1"/>
</dbReference>
<dbReference type="InterPro" id="IPR036010">
    <property type="entry name" value="2Fe-2S_ferredoxin-like_sf"/>
</dbReference>
<dbReference type="Gene3D" id="3.10.20.30">
    <property type="match status" value="1"/>
</dbReference>
<evidence type="ECO:0000313" key="3">
    <source>
        <dbReference type="Proteomes" id="UP000067626"/>
    </source>
</evidence>
<evidence type="ECO:0000313" key="2">
    <source>
        <dbReference type="EMBL" id="AKT43444.1"/>
    </source>
</evidence>
<dbReference type="STRING" id="52.CMC5_076760"/>
<dbReference type="SUPFAM" id="SSF54292">
    <property type="entry name" value="2Fe-2S ferredoxin-like"/>
    <property type="match status" value="1"/>
</dbReference>
<dbReference type="Proteomes" id="UP000067626">
    <property type="component" value="Chromosome"/>
</dbReference>
<organism evidence="2 3">
    <name type="scientific">Chondromyces crocatus</name>
    <dbReference type="NCBI Taxonomy" id="52"/>
    <lineage>
        <taxon>Bacteria</taxon>
        <taxon>Pseudomonadati</taxon>
        <taxon>Myxococcota</taxon>
        <taxon>Polyangia</taxon>
        <taxon>Polyangiales</taxon>
        <taxon>Polyangiaceae</taxon>
        <taxon>Chondromyces</taxon>
    </lineage>
</organism>
<dbReference type="OrthoDB" id="9786134at2"/>